<evidence type="ECO:0000256" key="6">
    <source>
        <dbReference type="ARBA" id="ARBA00023136"/>
    </source>
</evidence>
<evidence type="ECO:0000256" key="4">
    <source>
        <dbReference type="ARBA" id="ARBA00022692"/>
    </source>
</evidence>
<organism evidence="10">
    <name type="scientific">uncultured spirochete</name>
    <dbReference type="NCBI Taxonomy" id="156406"/>
    <lineage>
        <taxon>Bacteria</taxon>
        <taxon>Pseudomonadati</taxon>
        <taxon>Spirochaetota</taxon>
        <taxon>Spirochaetia</taxon>
        <taxon>Spirochaetales</taxon>
        <taxon>environmental samples</taxon>
    </lineage>
</organism>
<dbReference type="Pfam" id="PF02687">
    <property type="entry name" value="FtsX"/>
    <property type="match status" value="1"/>
</dbReference>
<comment type="similarity">
    <text evidence="2">Belongs to the ABC-4 integral membrane protein family. LolC/E subfamily.</text>
</comment>
<evidence type="ECO:0000256" key="7">
    <source>
        <dbReference type="SAM" id="MobiDB-lite"/>
    </source>
</evidence>
<accession>A0A3P3XMR0</accession>
<evidence type="ECO:0000259" key="9">
    <source>
        <dbReference type="Pfam" id="PF02687"/>
    </source>
</evidence>
<evidence type="ECO:0000256" key="8">
    <source>
        <dbReference type="SAM" id="Phobius"/>
    </source>
</evidence>
<evidence type="ECO:0000256" key="5">
    <source>
        <dbReference type="ARBA" id="ARBA00022989"/>
    </source>
</evidence>
<keyword evidence="3" id="KW-1003">Cell membrane</keyword>
<reference evidence="10" key="1">
    <citation type="submission" date="2017-02" db="EMBL/GenBank/DDBJ databases">
        <authorList>
            <person name="Regsiter A."/>
            <person name="William W."/>
        </authorList>
    </citation>
    <scope>NUCLEOTIDE SEQUENCE</scope>
    <source>
        <strain evidence="10">BdmA 4</strain>
    </source>
</reference>
<dbReference type="PANTHER" id="PTHR30489:SF0">
    <property type="entry name" value="LIPOPROTEIN-RELEASING SYSTEM TRANSMEMBRANE PROTEIN LOLE"/>
    <property type="match status" value="1"/>
</dbReference>
<feature type="region of interest" description="Disordered" evidence="7">
    <location>
        <begin position="247"/>
        <end position="287"/>
    </location>
</feature>
<feature type="transmembrane region" description="Helical" evidence="8">
    <location>
        <begin position="417"/>
        <end position="438"/>
    </location>
</feature>
<dbReference type="GO" id="GO:0098797">
    <property type="term" value="C:plasma membrane protein complex"/>
    <property type="evidence" value="ECO:0007669"/>
    <property type="project" value="TreeGrafter"/>
</dbReference>
<evidence type="ECO:0000313" key="10">
    <source>
        <dbReference type="EMBL" id="SLM17581.1"/>
    </source>
</evidence>
<proteinExistence type="inferred from homology"/>
<name>A0A3P3XMR0_9SPIR</name>
<protein>
    <recommendedName>
        <fullName evidence="9">ABC3 transporter permease C-terminal domain-containing protein</fullName>
    </recommendedName>
</protein>
<evidence type="ECO:0000256" key="1">
    <source>
        <dbReference type="ARBA" id="ARBA00004651"/>
    </source>
</evidence>
<feature type="transmembrane region" description="Helical" evidence="8">
    <location>
        <begin position="366"/>
        <end position="397"/>
    </location>
</feature>
<feature type="domain" description="ABC3 transporter permease C-terminal" evidence="9">
    <location>
        <begin position="321"/>
        <end position="444"/>
    </location>
</feature>
<evidence type="ECO:0000256" key="3">
    <source>
        <dbReference type="ARBA" id="ARBA00022475"/>
    </source>
</evidence>
<feature type="transmembrane region" description="Helical" evidence="8">
    <location>
        <begin position="317"/>
        <end position="338"/>
    </location>
</feature>
<dbReference type="InterPro" id="IPR003838">
    <property type="entry name" value="ABC3_permease_C"/>
</dbReference>
<dbReference type="InterPro" id="IPR051447">
    <property type="entry name" value="Lipoprotein-release_system"/>
</dbReference>
<dbReference type="GO" id="GO:0044874">
    <property type="term" value="P:lipoprotein localization to outer membrane"/>
    <property type="evidence" value="ECO:0007669"/>
    <property type="project" value="TreeGrafter"/>
</dbReference>
<sequence length="456" mass="48488">MRLIHLKLAARNVRRQPHRTIALGGAVAFSALVMTLILGFVNGMDLAIQDNVTLYSGGHVLISGYTASWSGRLQNRFADDNVAKTVGSTNSDIRTVSPIAQSRATVVFGTREIQLTLRGVDWAKDQLYHDSLILAKGDWKGLENSRTMLMSAQTADRFGLSVGDQVVVRLNTASGQQNVTDYKVAAIYDDGAAGGMNMAFVAFGDLTADLNMKSNEQQQIAVFLKNSTDAEKAAQTITGELSSKGFTVSRGSASNTGSSNAAPSPDSSTNADSFVSSITGTGQDASRHLSPGTTLYYVSTIQELAGEIGSALGSIRWIGYAVFILMLIVSATGISNSYRMVLLERTKEIGMLRCIGYKKKDVFSSFIWEGILLAGGAALVGVVLALPIGFGIGFIPFNPHGDFGAALVQGHLRFAPTLSQLLLILVFVTIVAIAAVFLPARKAAEVVPVEALRKTA</sequence>
<dbReference type="EMBL" id="FWDO01000004">
    <property type="protein sequence ID" value="SLM17581.1"/>
    <property type="molecule type" value="Genomic_DNA"/>
</dbReference>
<dbReference type="PANTHER" id="PTHR30489">
    <property type="entry name" value="LIPOPROTEIN-RELEASING SYSTEM TRANSMEMBRANE PROTEIN LOLE"/>
    <property type="match status" value="1"/>
</dbReference>
<keyword evidence="4 8" id="KW-0812">Transmembrane</keyword>
<feature type="compositionally biased region" description="Polar residues" evidence="7">
    <location>
        <begin position="266"/>
        <end position="284"/>
    </location>
</feature>
<evidence type="ECO:0000256" key="2">
    <source>
        <dbReference type="ARBA" id="ARBA00005236"/>
    </source>
</evidence>
<feature type="compositionally biased region" description="Low complexity" evidence="7">
    <location>
        <begin position="249"/>
        <end position="265"/>
    </location>
</feature>
<keyword evidence="6 8" id="KW-0472">Membrane</keyword>
<dbReference type="AlphaFoldDB" id="A0A3P3XMR0"/>
<keyword evidence="5 8" id="KW-1133">Transmembrane helix</keyword>
<comment type="subcellular location">
    <subcellularLocation>
        <location evidence="1">Cell membrane</location>
        <topology evidence="1">Multi-pass membrane protein</topology>
    </subcellularLocation>
</comment>
<gene>
    <name evidence="10" type="ORF">SPIRO4BDMA_40150</name>
</gene>
<feature type="transmembrane region" description="Helical" evidence="8">
    <location>
        <begin position="21"/>
        <end position="41"/>
    </location>
</feature>